<evidence type="ECO:0000313" key="3">
    <source>
        <dbReference type="Proteomes" id="UP000268198"/>
    </source>
</evidence>
<proteinExistence type="predicted"/>
<keyword evidence="2" id="KW-0547">Nucleotide-binding</keyword>
<accession>A0A447SNB3</accession>
<organism evidence="2 3">
    <name type="scientific">Avibacterium volantium</name>
    <name type="common">Pasteurella volantium</name>
    <dbReference type="NCBI Taxonomy" id="762"/>
    <lineage>
        <taxon>Bacteria</taxon>
        <taxon>Pseudomonadati</taxon>
        <taxon>Pseudomonadota</taxon>
        <taxon>Gammaproteobacteria</taxon>
        <taxon>Pasteurellales</taxon>
        <taxon>Pasteurellaceae</taxon>
        <taxon>Avibacterium</taxon>
    </lineage>
</organism>
<dbReference type="OrthoDB" id="784829at2"/>
<keyword evidence="2" id="KW-0067">ATP-binding</keyword>
<sequence length="729" mass="82549">MMNGKRKYKPTKPKPQEDQIILIGDEAWQAWDNGNGTLWQMLNENLLKLGCDFKPYIFGENPLKNIPAQTLAPKTQEYIKLFECGQLSEPQRTAICHNLATKTAAKVVSLHNVATGELIENFSPYIERIRKGEAETAKIIAQASIDQNAPKTSPYIDYRENGLLEGLFYVVPKLDKDTGEVLREDLKWICDKLELVGKGKNENGDYFYIFQWHNPDEKEPRIEAINCGDFGTDTAWRLLKNQGFKMTPKTGIAQNLVEHFHALGLNVQSWAVTHSTGWHNGAYLLPSGEILGEPSQPIIFKNKSANAGGYDTKGTLESWQQEIARYANKNTSMMLGIATALASPLLRLINAKSFGVHLFNSSSKGKTTTLNIANSLYGNPDLIDLSWNTTATALNNEAAARNDGFITLDELGQAKKIYDVENIAYSLFNEKGRAKGMKEGGNDELSRWKITALSTGEKDVEGFLQSKGVNINAGQLVRLLNIPLIEANHLHGFANNKAHADHLNEASLNHYGVVGREWIKYIAENKAFIKAEYQRYKTEWAERLANNTAAQVQRVASNFAILETALQTARHLTLWAEADNRECLIQSFNDWHIDYGTGEREEEKIIEFFNGWLDENAESGFIQVPEPATQRIIQKILGYRILDGFCGEIEHFYIHPKAFKDVIKESEFPRKLVYEAMEKHQMLKTGTEQKQRPYQHKVPTQLERYINSKGKRFFIVYPALIEETEKPEE</sequence>
<dbReference type="Pfam" id="PF06048">
    <property type="entry name" value="DUF927"/>
    <property type="match status" value="1"/>
</dbReference>
<dbReference type="Proteomes" id="UP000268198">
    <property type="component" value="Chromosome"/>
</dbReference>
<evidence type="ECO:0000259" key="1">
    <source>
        <dbReference type="Pfam" id="PF06048"/>
    </source>
</evidence>
<feature type="domain" description="DUF927" evidence="1">
    <location>
        <begin position="175"/>
        <end position="441"/>
    </location>
</feature>
<keyword evidence="2" id="KW-0378">Hydrolase</keyword>
<evidence type="ECO:0000313" key="2">
    <source>
        <dbReference type="EMBL" id="VEB22088.1"/>
    </source>
</evidence>
<protein>
    <submittedName>
        <fullName evidence="2">Superfamily II helicase and inactivated derivatives</fullName>
    </submittedName>
</protein>
<name>A0A447SNB3_AVIVO</name>
<dbReference type="InterPro" id="IPR009270">
    <property type="entry name" value="DUF927"/>
</dbReference>
<dbReference type="GO" id="GO:0004386">
    <property type="term" value="F:helicase activity"/>
    <property type="evidence" value="ECO:0007669"/>
    <property type="project" value="UniProtKB-KW"/>
</dbReference>
<dbReference type="AlphaFoldDB" id="A0A447SNB3"/>
<dbReference type="EMBL" id="LR134167">
    <property type="protein sequence ID" value="VEB22088.1"/>
    <property type="molecule type" value="Genomic_DNA"/>
</dbReference>
<dbReference type="KEGG" id="avt:NCTC3438_00263"/>
<dbReference type="RefSeq" id="WP_126370893.1">
    <property type="nucleotide sequence ID" value="NZ_LR134167.1"/>
</dbReference>
<keyword evidence="3" id="KW-1185">Reference proteome</keyword>
<keyword evidence="2" id="KW-0347">Helicase</keyword>
<reference evidence="2 3" key="1">
    <citation type="submission" date="2018-12" db="EMBL/GenBank/DDBJ databases">
        <authorList>
            <consortium name="Pathogen Informatics"/>
        </authorList>
    </citation>
    <scope>NUCLEOTIDE SEQUENCE [LARGE SCALE GENOMIC DNA]</scope>
    <source>
        <strain evidence="2 3">NCTC3438</strain>
    </source>
</reference>
<gene>
    <name evidence="2" type="ORF">NCTC3438_00263</name>
</gene>